<dbReference type="Gene3D" id="3.30.1310.10">
    <property type="entry name" value="Nucleoid-associated protein YbaB-like domain"/>
    <property type="match status" value="1"/>
</dbReference>
<evidence type="ECO:0000256" key="2">
    <source>
        <dbReference type="HAMAP-Rule" id="MF_00274"/>
    </source>
</evidence>
<keyword evidence="2" id="KW-0963">Cytoplasm</keyword>
<accession>A0A3P7PUM7</accession>
<keyword evidence="1 2" id="KW-0238">DNA-binding</keyword>
<dbReference type="Proteomes" id="UP000279029">
    <property type="component" value="Chromosome"/>
</dbReference>
<proteinExistence type="inferred from homology"/>
<comment type="similarity">
    <text evidence="2">Belongs to the YbaB/EbfC family.</text>
</comment>
<dbReference type="OrthoDB" id="9795263at2"/>
<dbReference type="SUPFAM" id="SSF82607">
    <property type="entry name" value="YbaB-like"/>
    <property type="match status" value="1"/>
</dbReference>
<dbReference type="InterPro" id="IPR036894">
    <property type="entry name" value="YbaB-like_sf"/>
</dbReference>
<comment type="subcellular location">
    <subcellularLocation>
        <location evidence="2">Cytoplasm</location>
        <location evidence="2">Nucleoid</location>
    </subcellularLocation>
</comment>
<dbReference type="PIRSF" id="PIRSF004555">
    <property type="entry name" value="UCP004555"/>
    <property type="match status" value="1"/>
</dbReference>
<comment type="function">
    <text evidence="2">Binds to DNA and alters its conformation. May be involved in regulation of gene expression, nucleoid organization and DNA protection.</text>
</comment>
<dbReference type="NCBIfam" id="TIGR00103">
    <property type="entry name" value="DNA_YbaB_EbfC"/>
    <property type="match status" value="1"/>
</dbReference>
<evidence type="ECO:0000256" key="1">
    <source>
        <dbReference type="ARBA" id="ARBA00023125"/>
    </source>
</evidence>
<gene>
    <name evidence="5" type="primary">ebfC</name>
    <name evidence="5" type="ORF">PATL70BA_1768</name>
</gene>
<dbReference type="PANTHER" id="PTHR33449:SF1">
    <property type="entry name" value="NUCLEOID-ASSOCIATED PROTEIN YBAB"/>
    <property type="match status" value="1"/>
</dbReference>
<dbReference type="KEGG" id="cbar:PATL70BA_1768"/>
<protein>
    <recommendedName>
        <fullName evidence="2">Nucleoid-associated protein PATL70BA_1768</fullName>
    </recommendedName>
</protein>
<dbReference type="RefSeq" id="WP_125136931.1">
    <property type="nucleotide sequence ID" value="NZ_LR130778.1"/>
</dbReference>
<comment type="subunit">
    <text evidence="2">Homodimer.</text>
</comment>
<keyword evidence="3" id="KW-0175">Coiled coil</keyword>
<dbReference type="HAMAP" id="MF_00274">
    <property type="entry name" value="DNA_YbaB_EbfC"/>
    <property type="match status" value="1"/>
</dbReference>
<dbReference type="GO" id="GO:0043590">
    <property type="term" value="C:bacterial nucleoid"/>
    <property type="evidence" value="ECO:0007669"/>
    <property type="project" value="UniProtKB-UniRule"/>
</dbReference>
<evidence type="ECO:0000256" key="3">
    <source>
        <dbReference type="SAM" id="Coils"/>
    </source>
</evidence>
<feature type="coiled-coil region" evidence="3">
    <location>
        <begin position="16"/>
        <end position="43"/>
    </location>
</feature>
<sequence length="116" mass="12339">MAKRGGFPGAGAPGNMNNLMKQAQKMQKQMAEMQENLDKQLFEATAGGGVVKAEVNGKKELTKVTIDPEAVDPDDVEMLEDLVVAAVNEAIRKAEEEVSGQMSKMTGGMNLPGGLF</sequence>
<evidence type="ECO:0000256" key="4">
    <source>
        <dbReference type="SAM" id="MobiDB-lite"/>
    </source>
</evidence>
<name>A0A3P7PUM7_9FIRM</name>
<reference evidence="5 6" key="1">
    <citation type="submission" date="2018-09" db="EMBL/GenBank/DDBJ databases">
        <authorList>
            <person name="Postec A."/>
        </authorList>
    </citation>
    <scope>NUCLEOTIDE SEQUENCE [LARGE SCALE GENOMIC DNA]</scope>
    <source>
        <strain evidence="5">70B-A</strain>
    </source>
</reference>
<evidence type="ECO:0000313" key="6">
    <source>
        <dbReference type="Proteomes" id="UP000279029"/>
    </source>
</evidence>
<feature type="region of interest" description="Disordered" evidence="4">
    <location>
        <begin position="96"/>
        <end position="116"/>
    </location>
</feature>
<organism evidence="5 6">
    <name type="scientific">Petrocella atlantisensis</name>
    <dbReference type="NCBI Taxonomy" id="2173034"/>
    <lineage>
        <taxon>Bacteria</taxon>
        <taxon>Bacillati</taxon>
        <taxon>Bacillota</taxon>
        <taxon>Clostridia</taxon>
        <taxon>Lachnospirales</taxon>
        <taxon>Vallitaleaceae</taxon>
        <taxon>Petrocella</taxon>
    </lineage>
</organism>
<dbReference type="GO" id="GO:0005829">
    <property type="term" value="C:cytosol"/>
    <property type="evidence" value="ECO:0007669"/>
    <property type="project" value="TreeGrafter"/>
</dbReference>
<dbReference type="EMBL" id="LR130778">
    <property type="protein sequence ID" value="VDN47657.1"/>
    <property type="molecule type" value="Genomic_DNA"/>
</dbReference>
<keyword evidence="6" id="KW-1185">Reference proteome</keyword>
<dbReference type="PANTHER" id="PTHR33449">
    <property type="entry name" value="NUCLEOID-ASSOCIATED PROTEIN YBAB"/>
    <property type="match status" value="1"/>
</dbReference>
<evidence type="ECO:0000313" key="5">
    <source>
        <dbReference type="EMBL" id="VDN47657.1"/>
    </source>
</evidence>
<dbReference type="InterPro" id="IPR004401">
    <property type="entry name" value="YbaB/EbfC"/>
</dbReference>
<dbReference type="GO" id="GO:0003677">
    <property type="term" value="F:DNA binding"/>
    <property type="evidence" value="ECO:0007669"/>
    <property type="project" value="UniProtKB-UniRule"/>
</dbReference>
<dbReference type="AlphaFoldDB" id="A0A3P7PUM7"/>
<dbReference type="Pfam" id="PF02575">
    <property type="entry name" value="YbaB_DNA_bd"/>
    <property type="match status" value="1"/>
</dbReference>